<keyword evidence="2" id="KW-0238">DNA-binding</keyword>
<organism evidence="6 7">
    <name type="scientific">Roseateles violae</name>
    <dbReference type="NCBI Taxonomy" id="3058042"/>
    <lineage>
        <taxon>Bacteria</taxon>
        <taxon>Pseudomonadati</taxon>
        <taxon>Pseudomonadota</taxon>
        <taxon>Betaproteobacteria</taxon>
        <taxon>Burkholderiales</taxon>
        <taxon>Sphaerotilaceae</taxon>
        <taxon>Roseateles</taxon>
    </lineage>
</organism>
<sequence length="257" mass="28504">MKEFMPLPKYHRVYLVLKQRLAEGLYDAAVPGEIELMEEFAVSRATIRKALGTLSDEGLIERSAGRGTRRIPPSPTSQAAGQPHGLLDSLVALHHETTVQVLEHELIAATDPVARALRLTAGAEVLRTARVRSTRDGPVSYIVAWVPAAHSRGLTRRQLERKPLLSLLEESGLTITRASQTVSARQADSEVARHLGVPVGSALLAVSRVLFDGDDKPVQWLQGLYRPDRYEYEMQLSRSKDENMTRVWIGKELSTLI</sequence>
<keyword evidence="1" id="KW-0805">Transcription regulation</keyword>
<evidence type="ECO:0000256" key="4">
    <source>
        <dbReference type="SAM" id="MobiDB-lite"/>
    </source>
</evidence>
<feature type="region of interest" description="Disordered" evidence="4">
    <location>
        <begin position="62"/>
        <end position="83"/>
    </location>
</feature>
<accession>A0ABT8DPK9</accession>
<name>A0ABT8DPK9_9BURK</name>
<dbReference type="InterPro" id="IPR028978">
    <property type="entry name" value="Chorismate_lyase_/UTRA_dom_sf"/>
</dbReference>
<dbReference type="InterPro" id="IPR000524">
    <property type="entry name" value="Tscrpt_reg_HTH_GntR"/>
</dbReference>
<dbReference type="Pfam" id="PF07702">
    <property type="entry name" value="UTRA"/>
    <property type="match status" value="1"/>
</dbReference>
<evidence type="ECO:0000256" key="1">
    <source>
        <dbReference type="ARBA" id="ARBA00023015"/>
    </source>
</evidence>
<dbReference type="EMBL" id="JAUHHC010000002">
    <property type="protein sequence ID" value="MDN3920291.1"/>
    <property type="molecule type" value="Genomic_DNA"/>
</dbReference>
<gene>
    <name evidence="6" type="ORF">QWJ38_08390</name>
</gene>
<dbReference type="PANTHER" id="PTHR44846:SF1">
    <property type="entry name" value="MANNOSYL-D-GLYCERATE TRANSPORT_METABOLISM SYSTEM REPRESSOR MNGR-RELATED"/>
    <property type="match status" value="1"/>
</dbReference>
<keyword evidence="7" id="KW-1185">Reference proteome</keyword>
<comment type="caution">
    <text evidence="6">The sequence shown here is derived from an EMBL/GenBank/DDBJ whole genome shotgun (WGS) entry which is preliminary data.</text>
</comment>
<dbReference type="InterPro" id="IPR036390">
    <property type="entry name" value="WH_DNA-bd_sf"/>
</dbReference>
<dbReference type="SMART" id="SM00345">
    <property type="entry name" value="HTH_GNTR"/>
    <property type="match status" value="1"/>
</dbReference>
<dbReference type="Gene3D" id="1.10.10.10">
    <property type="entry name" value="Winged helix-like DNA-binding domain superfamily/Winged helix DNA-binding domain"/>
    <property type="match status" value="1"/>
</dbReference>
<protein>
    <submittedName>
        <fullName evidence="6">GntR family transcriptional regulator</fullName>
    </submittedName>
</protein>
<evidence type="ECO:0000256" key="2">
    <source>
        <dbReference type="ARBA" id="ARBA00023125"/>
    </source>
</evidence>
<dbReference type="InterPro" id="IPR011663">
    <property type="entry name" value="UTRA"/>
</dbReference>
<dbReference type="SUPFAM" id="SSF64288">
    <property type="entry name" value="Chorismate lyase-like"/>
    <property type="match status" value="1"/>
</dbReference>
<dbReference type="SMART" id="SM00866">
    <property type="entry name" value="UTRA"/>
    <property type="match status" value="1"/>
</dbReference>
<evidence type="ECO:0000256" key="3">
    <source>
        <dbReference type="ARBA" id="ARBA00023163"/>
    </source>
</evidence>
<evidence type="ECO:0000313" key="6">
    <source>
        <dbReference type="EMBL" id="MDN3920291.1"/>
    </source>
</evidence>
<dbReference type="SUPFAM" id="SSF46785">
    <property type="entry name" value="Winged helix' DNA-binding domain"/>
    <property type="match status" value="1"/>
</dbReference>
<dbReference type="RefSeq" id="WP_290358597.1">
    <property type="nucleotide sequence ID" value="NZ_JAUHHC010000002.1"/>
</dbReference>
<dbReference type="Pfam" id="PF00392">
    <property type="entry name" value="GntR"/>
    <property type="match status" value="1"/>
</dbReference>
<keyword evidence="3" id="KW-0804">Transcription</keyword>
<reference evidence="6 7" key="1">
    <citation type="submission" date="2023-06" db="EMBL/GenBank/DDBJ databases">
        <title>Pelomonas sp. PFR6 16S ribosomal RNA gene Genome sequencing and assembly.</title>
        <authorList>
            <person name="Woo H."/>
        </authorList>
    </citation>
    <scope>NUCLEOTIDE SEQUENCE [LARGE SCALE GENOMIC DNA]</scope>
    <source>
        <strain evidence="6 7">PFR6</strain>
    </source>
</reference>
<evidence type="ECO:0000259" key="5">
    <source>
        <dbReference type="PROSITE" id="PS50949"/>
    </source>
</evidence>
<dbReference type="InterPro" id="IPR036388">
    <property type="entry name" value="WH-like_DNA-bd_sf"/>
</dbReference>
<dbReference type="Gene3D" id="3.40.1410.10">
    <property type="entry name" value="Chorismate lyase-like"/>
    <property type="match status" value="1"/>
</dbReference>
<dbReference type="InterPro" id="IPR050679">
    <property type="entry name" value="Bact_HTH_transcr_reg"/>
</dbReference>
<feature type="domain" description="HTH gntR-type" evidence="5">
    <location>
        <begin position="7"/>
        <end position="73"/>
    </location>
</feature>
<evidence type="ECO:0000313" key="7">
    <source>
        <dbReference type="Proteomes" id="UP001228044"/>
    </source>
</evidence>
<dbReference type="PROSITE" id="PS50949">
    <property type="entry name" value="HTH_GNTR"/>
    <property type="match status" value="1"/>
</dbReference>
<dbReference type="PRINTS" id="PR00035">
    <property type="entry name" value="HTHGNTR"/>
</dbReference>
<proteinExistence type="predicted"/>
<dbReference type="Proteomes" id="UP001228044">
    <property type="component" value="Unassembled WGS sequence"/>
</dbReference>
<dbReference type="PANTHER" id="PTHR44846">
    <property type="entry name" value="MANNOSYL-D-GLYCERATE TRANSPORT/METABOLISM SYSTEM REPRESSOR MNGR-RELATED"/>
    <property type="match status" value="1"/>
</dbReference>
<dbReference type="CDD" id="cd07377">
    <property type="entry name" value="WHTH_GntR"/>
    <property type="match status" value="1"/>
</dbReference>